<dbReference type="Proteomes" id="UP001519460">
    <property type="component" value="Unassembled WGS sequence"/>
</dbReference>
<sequence>MTAHSILCGSSHMQPSTLGQPQGTEHGNGMTGAIVTTMSKVMACVTGSPFVSVQLSVSAGKKDQSDEKLRLKERKEERPGGDGGHGDGEDNH</sequence>
<proteinExistence type="predicted"/>
<protein>
    <submittedName>
        <fullName evidence="2">Uncharacterized protein</fullName>
    </submittedName>
</protein>
<feature type="compositionally biased region" description="Basic and acidic residues" evidence="1">
    <location>
        <begin position="60"/>
        <end position="92"/>
    </location>
</feature>
<evidence type="ECO:0000313" key="3">
    <source>
        <dbReference type="Proteomes" id="UP001519460"/>
    </source>
</evidence>
<feature type="region of interest" description="Disordered" evidence="1">
    <location>
        <begin position="57"/>
        <end position="92"/>
    </location>
</feature>
<comment type="caution">
    <text evidence="2">The sequence shown here is derived from an EMBL/GenBank/DDBJ whole genome shotgun (WGS) entry which is preliminary data.</text>
</comment>
<dbReference type="EMBL" id="JACVVK020000007">
    <property type="protein sequence ID" value="KAK7506458.1"/>
    <property type="molecule type" value="Genomic_DNA"/>
</dbReference>
<evidence type="ECO:0000313" key="2">
    <source>
        <dbReference type="EMBL" id="KAK7506458.1"/>
    </source>
</evidence>
<reference evidence="2 3" key="1">
    <citation type="journal article" date="2023" name="Sci. Data">
        <title>Genome assembly of the Korean intertidal mud-creeper Batillaria attramentaria.</title>
        <authorList>
            <person name="Patra A.K."/>
            <person name="Ho P.T."/>
            <person name="Jun S."/>
            <person name="Lee S.J."/>
            <person name="Kim Y."/>
            <person name="Won Y.J."/>
        </authorList>
    </citation>
    <scope>NUCLEOTIDE SEQUENCE [LARGE SCALE GENOMIC DNA]</scope>
    <source>
        <strain evidence="2">Wonlab-2016</strain>
    </source>
</reference>
<dbReference type="AlphaFoldDB" id="A0ABD0M4X2"/>
<evidence type="ECO:0000256" key="1">
    <source>
        <dbReference type="SAM" id="MobiDB-lite"/>
    </source>
</evidence>
<keyword evidence="3" id="KW-1185">Reference proteome</keyword>
<feature type="region of interest" description="Disordered" evidence="1">
    <location>
        <begin position="1"/>
        <end position="31"/>
    </location>
</feature>
<organism evidence="2 3">
    <name type="scientific">Batillaria attramentaria</name>
    <dbReference type="NCBI Taxonomy" id="370345"/>
    <lineage>
        <taxon>Eukaryota</taxon>
        <taxon>Metazoa</taxon>
        <taxon>Spiralia</taxon>
        <taxon>Lophotrochozoa</taxon>
        <taxon>Mollusca</taxon>
        <taxon>Gastropoda</taxon>
        <taxon>Caenogastropoda</taxon>
        <taxon>Sorbeoconcha</taxon>
        <taxon>Cerithioidea</taxon>
        <taxon>Batillariidae</taxon>
        <taxon>Batillaria</taxon>
    </lineage>
</organism>
<feature type="compositionally biased region" description="Polar residues" evidence="1">
    <location>
        <begin position="11"/>
        <end position="25"/>
    </location>
</feature>
<accession>A0ABD0M4X2</accession>
<gene>
    <name evidence="2" type="ORF">BaRGS_00002570</name>
</gene>
<name>A0ABD0M4X2_9CAEN</name>